<feature type="region of interest" description="Disordered" evidence="1">
    <location>
        <begin position="363"/>
        <end position="383"/>
    </location>
</feature>
<gene>
    <name evidence="2" type="ORF">LTR84_001672</name>
</gene>
<evidence type="ECO:0000256" key="1">
    <source>
        <dbReference type="SAM" id="MobiDB-lite"/>
    </source>
</evidence>
<dbReference type="GO" id="GO:0004526">
    <property type="term" value="F:ribonuclease P activity"/>
    <property type="evidence" value="ECO:0007669"/>
    <property type="project" value="TreeGrafter"/>
</dbReference>
<dbReference type="InterPro" id="IPR013893">
    <property type="entry name" value="RNase_P_Rpp40"/>
</dbReference>
<protein>
    <recommendedName>
        <fullName evidence="4">Cyclic nucleotide-binding domain-containing protein</fullName>
    </recommendedName>
</protein>
<dbReference type="GO" id="GO:0000171">
    <property type="term" value="F:ribonuclease MRP activity"/>
    <property type="evidence" value="ECO:0007669"/>
    <property type="project" value="TreeGrafter"/>
</dbReference>
<evidence type="ECO:0000313" key="2">
    <source>
        <dbReference type="EMBL" id="KAK5053711.1"/>
    </source>
</evidence>
<dbReference type="AlphaFoldDB" id="A0AAV9NET4"/>
<sequence>MSITSNTVPPIAKVDVKLGNLPAHISSTHNPTKRLPWRIIRQSGCVHSATIMLPDKIYSSMLRNGYSLENAVPRISYAKVIMKLEQLLQGDFFNEYIKRGSIVMISEGDAMADNIFSVKEGTLSLELSKDDYERTGLQGFPVSSGGRKHIKSRYLIEADLRLPSMLRGKKGFDRIVWAAQKVLNQDRNWIFVDLKEPKQNPPILQYHPILRDILPTSELVSDVLIPSTLTDAAGVSVVLSKANLPTEDAQESLYELLEFLDLLKLRSPRVQSTTRVDPFISRYSVPCSQSNEDNQIQDVRILEWKGLISTQWITTLLSELIMQTRKCNIDSASTQQQWLALTVTTHSTASNAGTDGYTIVLQSDSAQEPPQNTAQGINSREDDSIMIDGYVGASVQEPRISAQQHADGQESNTEHGSGVRRFLCAEYINSPTSR</sequence>
<dbReference type="GO" id="GO:0030681">
    <property type="term" value="C:multimeric ribonuclease P complex"/>
    <property type="evidence" value="ECO:0007669"/>
    <property type="project" value="TreeGrafter"/>
</dbReference>
<dbReference type="EMBL" id="JAVRRD010000011">
    <property type="protein sequence ID" value="KAK5053711.1"/>
    <property type="molecule type" value="Genomic_DNA"/>
</dbReference>
<accession>A0AAV9NET4</accession>
<dbReference type="PANTHER" id="PTHR15396:SF1">
    <property type="entry name" value="RIBONUCLEASE P PROTEIN SUBUNIT P40"/>
    <property type="match status" value="1"/>
</dbReference>
<evidence type="ECO:0000313" key="3">
    <source>
        <dbReference type="Proteomes" id="UP001358417"/>
    </source>
</evidence>
<reference evidence="2 3" key="1">
    <citation type="submission" date="2023-08" db="EMBL/GenBank/DDBJ databases">
        <title>Black Yeasts Isolated from many extreme environments.</title>
        <authorList>
            <person name="Coleine C."/>
            <person name="Stajich J.E."/>
            <person name="Selbmann L."/>
        </authorList>
    </citation>
    <scope>NUCLEOTIDE SEQUENCE [LARGE SCALE GENOMIC DNA]</scope>
    <source>
        <strain evidence="2 3">CCFEE 5792</strain>
    </source>
</reference>
<dbReference type="Proteomes" id="UP001358417">
    <property type="component" value="Unassembled WGS sequence"/>
</dbReference>
<dbReference type="Pfam" id="PF08584">
    <property type="entry name" value="Ribonuc_P_40"/>
    <property type="match status" value="1"/>
</dbReference>
<organism evidence="2 3">
    <name type="scientific">Exophiala bonariae</name>
    <dbReference type="NCBI Taxonomy" id="1690606"/>
    <lineage>
        <taxon>Eukaryota</taxon>
        <taxon>Fungi</taxon>
        <taxon>Dikarya</taxon>
        <taxon>Ascomycota</taxon>
        <taxon>Pezizomycotina</taxon>
        <taxon>Eurotiomycetes</taxon>
        <taxon>Chaetothyriomycetidae</taxon>
        <taxon>Chaetothyriales</taxon>
        <taxon>Herpotrichiellaceae</taxon>
        <taxon>Exophiala</taxon>
    </lineage>
</organism>
<dbReference type="GO" id="GO:0000447">
    <property type="term" value="P:endonucleolytic cleavage in ITS1 to separate SSU-rRNA from 5.8S rRNA and LSU-rRNA from tricistronic rRNA transcript (SSU-rRNA, 5.8S rRNA, LSU-rRNA)"/>
    <property type="evidence" value="ECO:0007669"/>
    <property type="project" value="TreeGrafter"/>
</dbReference>
<name>A0AAV9NET4_9EURO</name>
<dbReference type="GO" id="GO:0001682">
    <property type="term" value="P:tRNA 5'-leader removal"/>
    <property type="evidence" value="ECO:0007669"/>
    <property type="project" value="InterPro"/>
</dbReference>
<comment type="caution">
    <text evidence="2">The sequence shown here is derived from an EMBL/GenBank/DDBJ whole genome shotgun (WGS) entry which is preliminary data.</text>
</comment>
<dbReference type="PANTHER" id="PTHR15396">
    <property type="entry name" value="RIBONUCLEASE P PROTEIN SUBUNIT P40"/>
    <property type="match status" value="1"/>
</dbReference>
<feature type="compositionally biased region" description="Polar residues" evidence="1">
    <location>
        <begin position="363"/>
        <end position="378"/>
    </location>
</feature>
<dbReference type="GeneID" id="89969888"/>
<keyword evidence="3" id="KW-1185">Reference proteome</keyword>
<dbReference type="RefSeq" id="XP_064706836.1">
    <property type="nucleotide sequence ID" value="XM_064845291.1"/>
</dbReference>
<dbReference type="GO" id="GO:0000172">
    <property type="term" value="C:ribonuclease MRP complex"/>
    <property type="evidence" value="ECO:0007669"/>
    <property type="project" value="TreeGrafter"/>
</dbReference>
<proteinExistence type="predicted"/>
<evidence type="ECO:0008006" key="4">
    <source>
        <dbReference type="Google" id="ProtNLM"/>
    </source>
</evidence>